<dbReference type="AlphaFoldDB" id="A0A3N2QAP8"/>
<dbReference type="EMBL" id="ML119051">
    <property type="protein sequence ID" value="ROT43831.1"/>
    <property type="molecule type" value="Genomic_DNA"/>
</dbReference>
<dbReference type="GeneID" id="39583884"/>
<name>A0A3N2QAP8_SODAK</name>
<keyword evidence="2" id="KW-1185">Reference proteome</keyword>
<accession>A0A3N2QAP8</accession>
<evidence type="ECO:0000313" key="2">
    <source>
        <dbReference type="Proteomes" id="UP000272025"/>
    </source>
</evidence>
<dbReference type="RefSeq" id="XP_028471637.1">
    <property type="nucleotide sequence ID" value="XM_028615407.1"/>
</dbReference>
<gene>
    <name evidence="1" type="ORF">SODALDRAFT_48426</name>
</gene>
<dbReference type="Proteomes" id="UP000272025">
    <property type="component" value="Unassembled WGS sequence"/>
</dbReference>
<evidence type="ECO:0000313" key="1">
    <source>
        <dbReference type="EMBL" id="ROT43831.1"/>
    </source>
</evidence>
<reference evidence="1 2" key="1">
    <citation type="journal article" date="2018" name="Mol. Ecol.">
        <title>The obligate alkalophilic soda-lake fungus Sodiomyces alkalinus has shifted to a protein diet.</title>
        <authorList>
            <person name="Grum-Grzhimaylo A.A."/>
            <person name="Falkoski D.L."/>
            <person name="van den Heuvel J."/>
            <person name="Valero-Jimenez C.A."/>
            <person name="Min B."/>
            <person name="Choi I.G."/>
            <person name="Lipzen A."/>
            <person name="Daum C.G."/>
            <person name="Aanen D.K."/>
            <person name="Tsang A."/>
            <person name="Henrissat B."/>
            <person name="Bilanenko E.N."/>
            <person name="de Vries R.P."/>
            <person name="van Kan J.A.L."/>
            <person name="Grigoriev I.V."/>
            <person name="Debets A.J.M."/>
        </authorList>
    </citation>
    <scope>NUCLEOTIDE SEQUENCE [LARGE SCALE GENOMIC DNA]</scope>
    <source>
        <strain evidence="1 2">F11</strain>
    </source>
</reference>
<proteinExistence type="predicted"/>
<organism evidence="1 2">
    <name type="scientific">Sodiomyces alkalinus (strain CBS 110278 / VKM F-3762 / F11)</name>
    <name type="common">Alkaliphilic filamentous fungus</name>
    <dbReference type="NCBI Taxonomy" id="1314773"/>
    <lineage>
        <taxon>Eukaryota</taxon>
        <taxon>Fungi</taxon>
        <taxon>Dikarya</taxon>
        <taxon>Ascomycota</taxon>
        <taxon>Pezizomycotina</taxon>
        <taxon>Sordariomycetes</taxon>
        <taxon>Hypocreomycetidae</taxon>
        <taxon>Glomerellales</taxon>
        <taxon>Plectosphaerellaceae</taxon>
        <taxon>Sodiomyces</taxon>
    </lineage>
</organism>
<sequence length="90" mass="10283">MTVTKVVSASRSRGRGFSFLTFPTPFLFLFVAFSTTVYHKVQDMLCTEHSATESSVYVIRETLATTPNSHQLQCWEHHCPKQAIRISEMK</sequence>
<protein>
    <submittedName>
        <fullName evidence="1">Uncharacterized protein</fullName>
    </submittedName>
</protein>